<gene>
    <name evidence="2" type="ORF">ACFPK4_27340</name>
</gene>
<evidence type="ECO:0000313" key="3">
    <source>
        <dbReference type="Proteomes" id="UP001598201"/>
    </source>
</evidence>
<accession>A0ABW6CKC0</accession>
<keyword evidence="3" id="KW-1185">Reference proteome</keyword>
<dbReference type="Gene3D" id="3.30.160.130">
    <property type="entry name" value="ykff protein like domains"/>
    <property type="match status" value="1"/>
</dbReference>
<protein>
    <submittedName>
        <fullName evidence="2">DUF905 family protein</fullName>
    </submittedName>
</protein>
<name>A0ABW6CKC0_RAHSY</name>
<evidence type="ECO:0000256" key="1">
    <source>
        <dbReference type="ARBA" id="ARBA00007059"/>
    </source>
</evidence>
<dbReference type="Proteomes" id="UP001598201">
    <property type="component" value="Unassembled WGS sequence"/>
</dbReference>
<dbReference type="RefSeq" id="WP_250981638.1">
    <property type="nucleotide sequence ID" value="NZ_JBHUCJ010000177.1"/>
</dbReference>
<dbReference type="SUPFAM" id="SSF54786">
    <property type="entry name" value="YcfA/nrd intein domain"/>
    <property type="match status" value="1"/>
</dbReference>
<dbReference type="InterPro" id="IPR009253">
    <property type="entry name" value="DUF905"/>
</dbReference>
<comment type="caution">
    <text evidence="2">The sequence shown here is derived from an EMBL/GenBank/DDBJ whole genome shotgun (WGS) entry which is preliminary data.</text>
</comment>
<sequence length="93" mass="10506">MHTQNVKTAAPESSERWGAKEQRVLLPAGEFTRQQAEAVAAAYSNIAIEDDQGTHFRLVLRVFGQMVWRAWNFQPDAGAEFNKFIVSNGVRKQ</sequence>
<dbReference type="EMBL" id="JBHUCJ010000177">
    <property type="protein sequence ID" value="MFD3227243.1"/>
    <property type="molecule type" value="Genomic_DNA"/>
</dbReference>
<proteinExistence type="inferred from homology"/>
<dbReference type="InterPro" id="IPR038612">
    <property type="entry name" value="YkfF-like_sf"/>
</dbReference>
<comment type="similarity">
    <text evidence="1">Belongs to the UPF0401 family.</text>
</comment>
<evidence type="ECO:0000313" key="2">
    <source>
        <dbReference type="EMBL" id="MFD3227243.1"/>
    </source>
</evidence>
<organism evidence="2 3">
    <name type="scientific">Rahnella sp. (strain Y9602)</name>
    <dbReference type="NCBI Taxonomy" id="2703885"/>
    <lineage>
        <taxon>Bacteria</taxon>
        <taxon>Pseudomonadati</taxon>
        <taxon>Pseudomonadota</taxon>
        <taxon>Gammaproteobacteria</taxon>
        <taxon>Enterobacterales</taxon>
        <taxon>Yersiniaceae</taxon>
        <taxon>Rahnella</taxon>
    </lineage>
</organism>
<dbReference type="Pfam" id="PF06006">
    <property type="entry name" value="DUF905"/>
    <property type="match status" value="1"/>
</dbReference>
<reference evidence="2 3" key="1">
    <citation type="submission" date="2024-09" db="EMBL/GenBank/DDBJ databases">
        <title>Genomes of Rahnella.</title>
        <authorList>
            <person name="Mnguni F.C."/>
            <person name="Shin G.Y."/>
            <person name="Coutinho T."/>
        </authorList>
    </citation>
    <scope>NUCLEOTIDE SEQUENCE [LARGE SCALE GENOMIC DNA]</scope>
    <source>
        <strain evidence="2 3">20WA0057</strain>
    </source>
</reference>